<dbReference type="EMBL" id="JACIJS010000009">
    <property type="protein sequence ID" value="MBB5516833.1"/>
    <property type="molecule type" value="Genomic_DNA"/>
</dbReference>
<protein>
    <recommendedName>
        <fullName evidence="4">Holin-X, holin superfamily III</fullName>
    </recommendedName>
</protein>
<keyword evidence="1" id="KW-1133">Transmembrane helix</keyword>
<dbReference type="Proteomes" id="UP000553766">
    <property type="component" value="Unassembled WGS sequence"/>
</dbReference>
<evidence type="ECO:0000256" key="1">
    <source>
        <dbReference type="SAM" id="Phobius"/>
    </source>
</evidence>
<dbReference type="InterPro" id="IPR009937">
    <property type="entry name" value="Phage_holin_3_6"/>
</dbReference>
<keyword evidence="1" id="KW-0812">Transmembrane</keyword>
<comment type="caution">
    <text evidence="2">The sequence shown here is derived from an EMBL/GenBank/DDBJ whole genome shotgun (WGS) entry which is preliminary data.</text>
</comment>
<accession>A0A840WS33</accession>
<feature type="transmembrane region" description="Helical" evidence="1">
    <location>
        <begin position="21"/>
        <end position="41"/>
    </location>
</feature>
<organism evidence="2 3">
    <name type="scientific">Rubricella aquisinus</name>
    <dbReference type="NCBI Taxonomy" id="2028108"/>
    <lineage>
        <taxon>Bacteria</taxon>
        <taxon>Pseudomonadati</taxon>
        <taxon>Pseudomonadota</taxon>
        <taxon>Alphaproteobacteria</taxon>
        <taxon>Rhodobacterales</taxon>
        <taxon>Paracoccaceae</taxon>
        <taxon>Rubricella</taxon>
    </lineage>
</organism>
<evidence type="ECO:0000313" key="3">
    <source>
        <dbReference type="Proteomes" id="UP000553766"/>
    </source>
</evidence>
<dbReference type="RefSeq" id="WP_184012791.1">
    <property type="nucleotide sequence ID" value="NZ_JACIJS010000009.1"/>
</dbReference>
<reference evidence="2 3" key="1">
    <citation type="submission" date="2020-08" db="EMBL/GenBank/DDBJ databases">
        <title>Genomic Encyclopedia of Type Strains, Phase IV (KMG-IV): sequencing the most valuable type-strain genomes for metagenomic binning, comparative biology and taxonomic classification.</title>
        <authorList>
            <person name="Goeker M."/>
        </authorList>
    </citation>
    <scope>NUCLEOTIDE SEQUENCE [LARGE SCALE GENOMIC DNA]</scope>
    <source>
        <strain evidence="2 3">DSM 103377</strain>
    </source>
</reference>
<evidence type="ECO:0008006" key="4">
    <source>
        <dbReference type="Google" id="ProtNLM"/>
    </source>
</evidence>
<name>A0A840WS33_9RHOB</name>
<gene>
    <name evidence="2" type="ORF">FHS89_002875</name>
</gene>
<feature type="transmembrane region" description="Helical" evidence="1">
    <location>
        <begin position="47"/>
        <end position="68"/>
    </location>
</feature>
<dbReference type="Pfam" id="PF07332">
    <property type="entry name" value="Phage_holin_3_6"/>
    <property type="match status" value="1"/>
</dbReference>
<evidence type="ECO:0000313" key="2">
    <source>
        <dbReference type="EMBL" id="MBB5516833.1"/>
    </source>
</evidence>
<keyword evidence="1" id="KW-0472">Membrane</keyword>
<proteinExistence type="predicted"/>
<keyword evidence="3" id="KW-1185">Reference proteome</keyword>
<sequence length="112" mass="11347">MFDQIEQKASRAAKSAALGTGGALCLAVGAGFLTVAAWIYLATLEGTLFAAGIIGAVYVGIGLILIGLASARRSDVPHAHPAPQTSAQTPPLAEAFLFGLQAGRGVQKGQRS</sequence>
<dbReference type="AlphaFoldDB" id="A0A840WS33"/>